<keyword evidence="3" id="KW-0597">Phosphoprotein</keyword>
<evidence type="ECO:0000256" key="4">
    <source>
        <dbReference type="ARBA" id="ARBA00022679"/>
    </source>
</evidence>
<dbReference type="InterPro" id="IPR046342">
    <property type="entry name" value="CBS_dom_sf"/>
</dbReference>
<dbReference type="GO" id="GO:0009927">
    <property type="term" value="F:histidine phosphotransfer kinase activity"/>
    <property type="evidence" value="ECO:0007669"/>
    <property type="project" value="TreeGrafter"/>
</dbReference>
<dbReference type="InterPro" id="IPR001789">
    <property type="entry name" value="Sig_transdc_resp-reg_receiver"/>
</dbReference>
<dbReference type="SUPFAM" id="SSF47384">
    <property type="entry name" value="Homodimeric domain of signal transducing histidine kinase"/>
    <property type="match status" value="1"/>
</dbReference>
<comment type="caution">
    <text evidence="10">The sequence shown here is derived from an EMBL/GenBank/DDBJ whole genome shotgun (WGS) entry which is preliminary data.</text>
</comment>
<dbReference type="EMBL" id="ASSJ01000081">
    <property type="protein sequence ID" value="ERN40131.1"/>
    <property type="molecule type" value="Genomic_DNA"/>
</dbReference>
<evidence type="ECO:0000259" key="8">
    <source>
        <dbReference type="PROSITE" id="PS50109"/>
    </source>
</evidence>
<proteinExistence type="predicted"/>
<evidence type="ECO:0000256" key="1">
    <source>
        <dbReference type="ARBA" id="ARBA00000085"/>
    </source>
</evidence>
<dbReference type="PATRIC" id="fig|582515.4.peg.3841"/>
<dbReference type="PANTHER" id="PTHR43047:SF63">
    <property type="entry name" value="HISTIDINE KINASE"/>
    <property type="match status" value="1"/>
</dbReference>
<comment type="caution">
    <text evidence="7">Lacks conserved residue(s) required for the propagation of feature annotation.</text>
</comment>
<dbReference type="SMART" id="SM00387">
    <property type="entry name" value="HATPase_c"/>
    <property type="match status" value="1"/>
</dbReference>
<dbReference type="CDD" id="cd16922">
    <property type="entry name" value="HATPase_EvgS-ArcB-TorS-like"/>
    <property type="match status" value="1"/>
</dbReference>
<comment type="catalytic activity">
    <reaction evidence="1">
        <text>ATP + protein L-histidine = ADP + protein N-phospho-L-histidine.</text>
        <dbReference type="EC" id="2.7.13.3"/>
    </reaction>
</comment>
<evidence type="ECO:0000256" key="3">
    <source>
        <dbReference type="ARBA" id="ARBA00022553"/>
    </source>
</evidence>
<evidence type="ECO:0000259" key="9">
    <source>
        <dbReference type="PROSITE" id="PS50110"/>
    </source>
</evidence>
<dbReference type="GO" id="GO:0005886">
    <property type="term" value="C:plasma membrane"/>
    <property type="evidence" value="ECO:0007669"/>
    <property type="project" value="TreeGrafter"/>
</dbReference>
<evidence type="ECO:0000256" key="6">
    <source>
        <dbReference type="ARBA" id="ARBA00023012"/>
    </source>
</evidence>
<dbReference type="PRINTS" id="PR00344">
    <property type="entry name" value="BCTRLSENSOR"/>
</dbReference>
<dbReference type="Pfam" id="PF00072">
    <property type="entry name" value="Response_reg"/>
    <property type="match status" value="1"/>
</dbReference>
<gene>
    <name evidence="10" type="ORF">KR51_00034200</name>
</gene>
<dbReference type="eggNOG" id="COG0745">
    <property type="taxonomic scope" value="Bacteria"/>
</dbReference>
<dbReference type="Pfam" id="PF02518">
    <property type="entry name" value="HATPase_c"/>
    <property type="match status" value="1"/>
</dbReference>
<dbReference type="InterPro" id="IPR003594">
    <property type="entry name" value="HATPase_dom"/>
</dbReference>
<evidence type="ECO:0000256" key="2">
    <source>
        <dbReference type="ARBA" id="ARBA00012438"/>
    </source>
</evidence>
<dbReference type="SMART" id="SM00448">
    <property type="entry name" value="REC"/>
    <property type="match status" value="2"/>
</dbReference>
<dbReference type="PROSITE" id="PS50110">
    <property type="entry name" value="RESPONSE_REGULATORY"/>
    <property type="match status" value="1"/>
</dbReference>
<dbReference type="InterPro" id="IPR011006">
    <property type="entry name" value="CheY-like_superfamily"/>
</dbReference>
<dbReference type="SUPFAM" id="SSF55874">
    <property type="entry name" value="ATPase domain of HSP90 chaperone/DNA topoisomerase II/histidine kinase"/>
    <property type="match status" value="1"/>
</dbReference>
<dbReference type="Gene3D" id="3.40.50.2300">
    <property type="match status" value="2"/>
</dbReference>
<keyword evidence="11" id="KW-1185">Reference proteome</keyword>
<dbReference type="SUPFAM" id="SSF54631">
    <property type="entry name" value="CBS-domain pair"/>
    <property type="match status" value="1"/>
</dbReference>
<dbReference type="CDD" id="cd00082">
    <property type="entry name" value="HisKA"/>
    <property type="match status" value="1"/>
</dbReference>
<keyword evidence="6" id="KW-0902">Two-component regulatory system</keyword>
<name>U5DEW3_9CHRO</name>
<dbReference type="InterPro" id="IPR005467">
    <property type="entry name" value="His_kinase_dom"/>
</dbReference>
<dbReference type="InterPro" id="IPR004358">
    <property type="entry name" value="Sig_transdc_His_kin-like_C"/>
</dbReference>
<dbReference type="eggNOG" id="COG2205">
    <property type="taxonomic scope" value="Bacteria"/>
</dbReference>
<dbReference type="Pfam" id="PF00512">
    <property type="entry name" value="HisKA"/>
    <property type="match status" value="1"/>
</dbReference>
<dbReference type="InterPro" id="IPR003661">
    <property type="entry name" value="HisK_dim/P_dom"/>
</dbReference>
<dbReference type="CDD" id="cd00156">
    <property type="entry name" value="REC"/>
    <property type="match status" value="1"/>
</dbReference>
<keyword evidence="5 10" id="KW-0418">Kinase</keyword>
<organism evidence="10 11">
    <name type="scientific">Rubidibacter lacunae KORDI 51-2</name>
    <dbReference type="NCBI Taxonomy" id="582515"/>
    <lineage>
        <taxon>Bacteria</taxon>
        <taxon>Bacillati</taxon>
        <taxon>Cyanobacteriota</taxon>
        <taxon>Cyanophyceae</taxon>
        <taxon>Oscillatoriophycideae</taxon>
        <taxon>Chroococcales</taxon>
        <taxon>Aphanothecaceae</taxon>
        <taxon>Rubidibacter</taxon>
    </lineage>
</organism>
<dbReference type="SMART" id="SM00388">
    <property type="entry name" value="HisKA"/>
    <property type="match status" value="1"/>
</dbReference>
<dbReference type="InterPro" id="IPR036097">
    <property type="entry name" value="HisK_dim/P_sf"/>
</dbReference>
<protein>
    <recommendedName>
        <fullName evidence="2">histidine kinase</fullName>
        <ecNumber evidence="2">2.7.13.3</ecNumber>
    </recommendedName>
</protein>
<keyword evidence="4" id="KW-0808">Transferase</keyword>
<dbReference type="PROSITE" id="PS50109">
    <property type="entry name" value="HIS_KIN"/>
    <property type="match status" value="1"/>
</dbReference>
<evidence type="ECO:0000256" key="5">
    <source>
        <dbReference type="ARBA" id="ARBA00022777"/>
    </source>
</evidence>
<dbReference type="EC" id="2.7.13.3" evidence="2"/>
<dbReference type="Proteomes" id="UP000016960">
    <property type="component" value="Unassembled WGS sequence"/>
</dbReference>
<dbReference type="GO" id="GO:0000155">
    <property type="term" value="F:phosphorelay sensor kinase activity"/>
    <property type="evidence" value="ECO:0007669"/>
    <property type="project" value="InterPro"/>
</dbReference>
<dbReference type="InParanoid" id="U5DEW3"/>
<accession>U5DEW3</accession>
<evidence type="ECO:0000256" key="7">
    <source>
        <dbReference type="PROSITE-ProRule" id="PRU00169"/>
    </source>
</evidence>
<dbReference type="Gene3D" id="1.10.287.130">
    <property type="match status" value="1"/>
</dbReference>
<dbReference type="STRING" id="582515.KR51_00034200"/>
<dbReference type="Gene3D" id="3.30.565.10">
    <property type="entry name" value="Histidine kinase-like ATPase, C-terminal domain"/>
    <property type="match status" value="1"/>
</dbReference>
<evidence type="ECO:0000313" key="11">
    <source>
        <dbReference type="Proteomes" id="UP000016960"/>
    </source>
</evidence>
<dbReference type="SUPFAM" id="SSF52172">
    <property type="entry name" value="CheY-like"/>
    <property type="match status" value="2"/>
</dbReference>
<feature type="domain" description="Histidine kinase" evidence="8">
    <location>
        <begin position="449"/>
        <end position="673"/>
    </location>
</feature>
<dbReference type="AlphaFoldDB" id="U5DEW3"/>
<dbReference type="InterPro" id="IPR036890">
    <property type="entry name" value="HATPase_C_sf"/>
</dbReference>
<dbReference type="PANTHER" id="PTHR43047">
    <property type="entry name" value="TWO-COMPONENT HISTIDINE PROTEIN KINASE"/>
    <property type="match status" value="1"/>
</dbReference>
<reference evidence="10 11" key="1">
    <citation type="submission" date="2013-05" db="EMBL/GenBank/DDBJ databases">
        <title>Draft genome sequence of Rubidibacter lacunae KORDI 51-2.</title>
        <authorList>
            <person name="Choi D.H."/>
            <person name="Noh J.H."/>
            <person name="Kwon K.-K."/>
            <person name="Lee J.-H."/>
            <person name="Ryu J.-Y."/>
        </authorList>
    </citation>
    <scope>NUCLEOTIDE SEQUENCE [LARGE SCALE GENOMIC DNA]</scope>
    <source>
        <strain evidence="10 11">KORDI 51-2</strain>
    </source>
</reference>
<evidence type="ECO:0000313" key="10">
    <source>
        <dbReference type="EMBL" id="ERN40131.1"/>
    </source>
</evidence>
<feature type="domain" description="Response regulatory" evidence="9">
    <location>
        <begin position="692"/>
        <end position="805"/>
    </location>
</feature>
<sequence>MRGASADKNVIYCKQSAALEKTRRKIESTARSNTTTTLSVLRALCCFRLQTDRATANVRPNVDFKTQFAGPDRVSRSSCRFPIRSVRSTGAPGLKAGSSRLVMSSPVQSLCPFVRPVATCAIAANLATVLAQLQTDPDESIAVVNDRGAPLGLLRPARLLKYVGRSPLPDLATLLDPIAVVPVDIAPIEVGAYVNSTAAACAVVAADGRLLGLLDSRQVLATLLAPPHPASPPIGMPPPLAAALSPAQASSLELMPSRTLVLAPLLQLLEHLPLPLMMQDASGRAIAQNDRWREEICPRCDGCPLIGEQKAPLASAGVPPTADAPLQQWCNLSDPRDLGAKAATIASTALVSASAFYDPPAACSNSCAFCADGERARACGAWQFAKLPLSGPTASALGWESPLPTVATGPLWLVLATDISEQRQLCRELAAKNADLVQLNRLKDEFLACISHELKSPLTAVVGLSSLLKEQTLGKLNQRQERYTGLIYQSGRQLMTLVNDILDLTRLESGQLKLNPQSVSLADVCDRAYRDAAAALIERGQSDLHVGFSLEVEPGLERIVADDLRLRQLLVHLLSNALKFTKAGGKVGLRVNHWEGWVAFAVWDTGIGIPAGSQHMIFQKFQQLENPLTRQFEGSGLGLVLAQRLARAHGGDITFISEVGKGSEFTLLMPPCPPPDNRYPARGGSTVGRSKLVLAIEAVPQYIDNLNGQLRQLGYRVAIARSGTEALEKARTFQPRAILLNPLLPQLSGWDVLTLLKADARTREIPVLVTSTSAEKDRAIACGANGFLNLPVDGDSLRRYLDDEQEIVATPANALNDLTVLQLTVGTYKGVADLHNTERELVAQLGQLGYRVLEADDLDQADLLARIWRPDAIVLVDTDIPLADLKRLTGFRQLAALPLVILDAATAQRAHHLGTLSVFPCLAAPNASQVTALRSAVRVAANAGANSAREEDAPHILVADARETHAERSSEWLQALTQYLETAGYRSSLARTWTETYRQIHHHSIDLLLLDCGMPPWDATAIAALKELLQQYGNLPVVALASQADAAAIAPDQIELLQQVATHILPGHSQSMVELLAQIDLALELPSDG</sequence>